<feature type="compositionally biased region" description="Low complexity" evidence="1">
    <location>
        <begin position="77"/>
        <end position="87"/>
    </location>
</feature>
<dbReference type="RefSeq" id="WP_133399705.1">
    <property type="nucleotide sequence ID" value="NZ_SMZX01000002.1"/>
</dbReference>
<evidence type="ECO:0000256" key="1">
    <source>
        <dbReference type="SAM" id="MobiDB-lite"/>
    </source>
</evidence>
<proteinExistence type="predicted"/>
<feature type="region of interest" description="Disordered" evidence="1">
    <location>
        <begin position="77"/>
        <end position="118"/>
    </location>
</feature>
<reference evidence="4 5" key="1">
    <citation type="submission" date="2019-03" db="EMBL/GenBank/DDBJ databases">
        <title>Genome Sequencing and Assembly of Various Microbes Isolated from Partially Reclaimed Soil and Acid Mine Drainage (AMD) Site.</title>
        <authorList>
            <person name="Steinbock B."/>
            <person name="Bechtold R."/>
            <person name="Sevigny J.L."/>
            <person name="Thomas D."/>
            <person name="Cuthill L.R."/>
            <person name="Aveiro Johannsen E.J."/>
            <person name="Thomas K."/>
            <person name="Ghosh A."/>
        </authorList>
    </citation>
    <scope>NUCLEOTIDE SEQUENCE [LARGE SCALE GENOMIC DNA]</scope>
    <source>
        <strain evidence="4 5">F-B2</strain>
    </source>
</reference>
<dbReference type="InterPro" id="IPR025645">
    <property type="entry name" value="DUF4349"/>
</dbReference>
<sequence>MTPDDIDLPTLTRTRQDEIERALFAEIADSSRPAREAPGRRRRRGWAYAGAAAVVIVVAGFIGPVLANGTGIGSAGSLADGAASGESMTRPDDGGSEMSGGTQVNGGSQDFEDSDVATTSVGERAVIARAEARLEAEDPSNAADEIATKAQASGGYVESLNVSDATTGNTTRSDDARITVRVPASGLAEFLRDLDELGTVGATDISRDDVTAETTDLRARIASLETSAERLRVLISDAATTADVLAAEDALAQRQAELDSLRAQEKAFSDDVALSSATITISRPGQSVAAEPEGFGDGLATGWNALLVTLNGVVIGLGFLLPWLAVAAVLIVIVRAARRARRNRRARATTEES</sequence>
<evidence type="ECO:0000256" key="2">
    <source>
        <dbReference type="SAM" id="Phobius"/>
    </source>
</evidence>
<feature type="transmembrane region" description="Helical" evidence="2">
    <location>
        <begin position="45"/>
        <end position="67"/>
    </location>
</feature>
<dbReference type="Pfam" id="PF14257">
    <property type="entry name" value="DUF4349"/>
    <property type="match status" value="1"/>
</dbReference>
<evidence type="ECO:0000259" key="3">
    <source>
        <dbReference type="Pfam" id="PF14257"/>
    </source>
</evidence>
<gene>
    <name evidence="4" type="ORF">E2R54_10590</name>
</gene>
<keyword evidence="2" id="KW-1133">Transmembrane helix</keyword>
<keyword evidence="2" id="KW-0472">Membrane</keyword>
<accession>A0A4R5YH38</accession>
<feature type="domain" description="DUF4349" evidence="3">
    <location>
        <begin position="124"/>
        <end position="335"/>
    </location>
</feature>
<feature type="transmembrane region" description="Helical" evidence="2">
    <location>
        <begin position="313"/>
        <end position="337"/>
    </location>
</feature>
<dbReference type="EMBL" id="SMZX01000002">
    <property type="protein sequence ID" value="TDL43649.1"/>
    <property type="molecule type" value="Genomic_DNA"/>
</dbReference>
<keyword evidence="2" id="KW-0812">Transmembrane</keyword>
<dbReference type="AlphaFoldDB" id="A0A4R5YH38"/>
<organism evidence="4 5">
    <name type="scientific">Microbacterium oleivorans</name>
    <dbReference type="NCBI Taxonomy" id="273677"/>
    <lineage>
        <taxon>Bacteria</taxon>
        <taxon>Bacillati</taxon>
        <taxon>Actinomycetota</taxon>
        <taxon>Actinomycetes</taxon>
        <taxon>Micrococcales</taxon>
        <taxon>Microbacteriaceae</taxon>
        <taxon>Microbacterium</taxon>
    </lineage>
</organism>
<name>A0A4R5YH38_9MICO</name>
<feature type="compositionally biased region" description="Polar residues" evidence="1">
    <location>
        <begin position="99"/>
        <end position="108"/>
    </location>
</feature>
<dbReference type="Proteomes" id="UP000295633">
    <property type="component" value="Unassembled WGS sequence"/>
</dbReference>
<evidence type="ECO:0000313" key="5">
    <source>
        <dbReference type="Proteomes" id="UP000295633"/>
    </source>
</evidence>
<comment type="caution">
    <text evidence="4">The sequence shown here is derived from an EMBL/GenBank/DDBJ whole genome shotgun (WGS) entry which is preliminary data.</text>
</comment>
<evidence type="ECO:0000313" key="4">
    <source>
        <dbReference type="EMBL" id="TDL43649.1"/>
    </source>
</evidence>
<protein>
    <submittedName>
        <fullName evidence="4">DUF4349 domain-containing protein</fullName>
    </submittedName>
</protein>